<dbReference type="Proteomes" id="UP001550348">
    <property type="component" value="Unassembled WGS sequence"/>
</dbReference>
<sequence>SVASSDAHGSSTGGTTAPTAADDHHHSARPFRAAYHFHLNIAGMAFCRNRMRRTGMTYQATPQPFPDWPFDDIDDWRSDQSRRNAYNQAERAASAQTVAGMVGIPEFKLTSNGPWLVGTREIEQALTLYQASSPSLHAELERDDLWVTWLDWLRQTVNHGGFTVG</sequence>
<keyword evidence="3" id="KW-1185">Reference proteome</keyword>
<gene>
    <name evidence="2" type="ORF">ABZ071_24510</name>
</gene>
<organism evidence="2 3">
    <name type="scientific">Micromonospora fulviviridis</name>
    <dbReference type="NCBI Taxonomy" id="47860"/>
    <lineage>
        <taxon>Bacteria</taxon>
        <taxon>Bacillati</taxon>
        <taxon>Actinomycetota</taxon>
        <taxon>Actinomycetes</taxon>
        <taxon>Micromonosporales</taxon>
        <taxon>Micromonosporaceae</taxon>
        <taxon>Micromonospora</taxon>
    </lineage>
</organism>
<comment type="caution">
    <text evidence="2">The sequence shown here is derived from an EMBL/GenBank/DDBJ whole genome shotgun (WGS) entry which is preliminary data.</text>
</comment>
<feature type="non-terminal residue" evidence="2">
    <location>
        <position position="1"/>
    </location>
</feature>
<evidence type="ECO:0000313" key="2">
    <source>
        <dbReference type="EMBL" id="MEU0155017.1"/>
    </source>
</evidence>
<dbReference type="EMBL" id="JBEXRX010000090">
    <property type="protein sequence ID" value="MEU0155017.1"/>
    <property type="molecule type" value="Genomic_DNA"/>
</dbReference>
<name>A0ABV2VQF2_9ACTN</name>
<evidence type="ECO:0000256" key="1">
    <source>
        <dbReference type="SAM" id="MobiDB-lite"/>
    </source>
</evidence>
<evidence type="ECO:0000313" key="3">
    <source>
        <dbReference type="Proteomes" id="UP001550348"/>
    </source>
</evidence>
<feature type="region of interest" description="Disordered" evidence="1">
    <location>
        <begin position="1"/>
        <end position="25"/>
    </location>
</feature>
<proteinExistence type="predicted"/>
<dbReference type="RefSeq" id="WP_355666651.1">
    <property type="nucleotide sequence ID" value="NZ_JBEXRX010000090.1"/>
</dbReference>
<reference evidence="2 3" key="1">
    <citation type="submission" date="2024-06" db="EMBL/GenBank/DDBJ databases">
        <title>The Natural Products Discovery Center: Release of the First 8490 Sequenced Strains for Exploring Actinobacteria Biosynthetic Diversity.</title>
        <authorList>
            <person name="Kalkreuter E."/>
            <person name="Kautsar S.A."/>
            <person name="Yang D."/>
            <person name="Bader C.D."/>
            <person name="Teijaro C.N."/>
            <person name="Fluegel L."/>
            <person name="Davis C.M."/>
            <person name="Simpson J.R."/>
            <person name="Lauterbach L."/>
            <person name="Steele A.D."/>
            <person name="Gui C."/>
            <person name="Meng S."/>
            <person name="Li G."/>
            <person name="Viehrig K."/>
            <person name="Ye F."/>
            <person name="Su P."/>
            <person name="Kiefer A.F."/>
            <person name="Nichols A."/>
            <person name="Cepeda A.J."/>
            <person name="Yan W."/>
            <person name="Fan B."/>
            <person name="Jiang Y."/>
            <person name="Adhikari A."/>
            <person name="Zheng C.-J."/>
            <person name="Schuster L."/>
            <person name="Cowan T.M."/>
            <person name="Smanski M.J."/>
            <person name="Chevrette M.G."/>
            <person name="De Carvalho L.P.S."/>
            <person name="Shen B."/>
        </authorList>
    </citation>
    <scope>NUCLEOTIDE SEQUENCE [LARGE SCALE GENOMIC DNA]</scope>
    <source>
        <strain evidence="2 3">NPDC006286</strain>
    </source>
</reference>
<feature type="compositionally biased region" description="Low complexity" evidence="1">
    <location>
        <begin position="1"/>
        <end position="20"/>
    </location>
</feature>
<protein>
    <submittedName>
        <fullName evidence="2">Uncharacterized protein</fullName>
    </submittedName>
</protein>
<accession>A0ABV2VQF2</accession>